<feature type="compositionally biased region" description="Basic and acidic residues" evidence="2">
    <location>
        <begin position="349"/>
        <end position="358"/>
    </location>
</feature>
<evidence type="ECO:0000313" key="4">
    <source>
        <dbReference type="Proteomes" id="UP000516260"/>
    </source>
</evidence>
<feature type="region of interest" description="Disordered" evidence="2">
    <location>
        <begin position="1"/>
        <end position="243"/>
    </location>
</feature>
<feature type="compositionally biased region" description="Basic and acidic residues" evidence="2">
    <location>
        <begin position="955"/>
        <end position="1007"/>
    </location>
</feature>
<comment type="similarity">
    <text evidence="1">Belongs to the apolipoprotein L family.</text>
</comment>
<feature type="compositionally biased region" description="Basic and acidic residues" evidence="2">
    <location>
        <begin position="1161"/>
        <end position="1180"/>
    </location>
</feature>
<feature type="compositionally biased region" description="Basic and acidic residues" evidence="2">
    <location>
        <begin position="201"/>
        <end position="216"/>
    </location>
</feature>
<feature type="region of interest" description="Disordered" evidence="2">
    <location>
        <begin position="285"/>
        <end position="305"/>
    </location>
</feature>
<feature type="compositionally biased region" description="Basic and acidic residues" evidence="2">
    <location>
        <begin position="1111"/>
        <end position="1128"/>
    </location>
</feature>
<feature type="region of interest" description="Disordered" evidence="2">
    <location>
        <begin position="441"/>
        <end position="473"/>
    </location>
</feature>
<evidence type="ECO:0000313" key="3">
    <source>
        <dbReference type="EMBL" id="TNM98350.1"/>
    </source>
</evidence>
<dbReference type="Pfam" id="PF05461">
    <property type="entry name" value="ApoL"/>
    <property type="match status" value="1"/>
</dbReference>
<dbReference type="InterPro" id="IPR008405">
    <property type="entry name" value="ApoL"/>
</dbReference>
<feature type="compositionally biased region" description="Polar residues" evidence="2">
    <location>
        <begin position="1"/>
        <end position="11"/>
    </location>
</feature>
<feature type="region of interest" description="Disordered" evidence="2">
    <location>
        <begin position="386"/>
        <end position="416"/>
    </location>
</feature>
<feature type="compositionally biased region" description="Polar residues" evidence="2">
    <location>
        <begin position="170"/>
        <end position="183"/>
    </location>
</feature>
<dbReference type="GO" id="GO:0005576">
    <property type="term" value="C:extracellular region"/>
    <property type="evidence" value="ECO:0007669"/>
    <property type="project" value="InterPro"/>
</dbReference>
<proteinExistence type="inferred from homology"/>
<feature type="compositionally biased region" description="Basic and acidic residues" evidence="2">
    <location>
        <begin position="1013"/>
        <end position="1090"/>
    </location>
</feature>
<feature type="compositionally biased region" description="Low complexity" evidence="2">
    <location>
        <begin position="98"/>
        <end position="107"/>
    </location>
</feature>
<organism evidence="3 4">
    <name type="scientific">Takifugu bimaculatus</name>
    <dbReference type="NCBI Taxonomy" id="433685"/>
    <lineage>
        <taxon>Eukaryota</taxon>
        <taxon>Metazoa</taxon>
        <taxon>Chordata</taxon>
        <taxon>Craniata</taxon>
        <taxon>Vertebrata</taxon>
        <taxon>Euteleostomi</taxon>
        <taxon>Actinopterygii</taxon>
        <taxon>Neopterygii</taxon>
        <taxon>Teleostei</taxon>
        <taxon>Neoteleostei</taxon>
        <taxon>Acanthomorphata</taxon>
        <taxon>Eupercaria</taxon>
        <taxon>Tetraodontiformes</taxon>
        <taxon>Tetradontoidea</taxon>
        <taxon>Tetraodontidae</taxon>
        <taxon>Takifugu</taxon>
    </lineage>
</organism>
<dbReference type="GO" id="GO:0042157">
    <property type="term" value="P:lipoprotein metabolic process"/>
    <property type="evidence" value="ECO:0007669"/>
    <property type="project" value="InterPro"/>
</dbReference>
<dbReference type="PANTHER" id="PTHR14096">
    <property type="entry name" value="APOLIPOPROTEIN L"/>
    <property type="match status" value="1"/>
</dbReference>
<sequence>MSGSTDSLSENSKLHRQLSPDSKMGEMESEEEKLSVKSELSTSKDSLSEHNQDKVGLFGRMFRKSPKPPENNQTNEDQRSLHDNMSGSSDSLSENSKGKGLFFGGLLRKTPKEGIPVQEYKDNEISSESLTKNSIKEKSIFGGMLKKTPKPAETTSSDEELVQEVKTENKLTGSSETLSNANVSKEKGGSLFSGLLKKTPKPSEKTSDFANREALRELSASNEDLTASEDDLSEKSNTKDKNIFSNIFKKPQKKELDSAAGKELEVKTENELSCRSEKLWDANVSKEREGQRVLSASNDDLMASDENTTKHKNIFSNMFKTPQKQVWDAAAGKELEVKTANELSGSNEKLSDANAPKEKRGGLAGIFIRSSSIDNLLEEEKSVFSGMFKKSHKPSKEATSDEESNTGKEKSMSASCESLSEATVLKEKTVGLVGYFKKSPKPAPRTIVTKDPLSEMEVHSSSDSLTETAEESVNLERLEQGRLSRSRTIKKKKRVVSFRLKKTLYRVPKADQISEKMPLIEEAVELQELTQATSKTESTVEVQPIEMASYPSEDNPMESEEEGDELMQWWNTVKGWAEWNETNNFPDNEEMALEQAADRVYMAACLFVRLFNQRGASLQHRILELLALADAADQFHKKTVTAAVGGGVASVAGSIATITGLILAPFTFGASIIVTAVGISVATAGSITSATANITDAVHSNMDRKKLEKMIQDYQDEINVIRECLEFVQAGMDTLQEWDFDKYSQSAAKKALNHNIKHVMKEGGRAGKALMINTDKLISTVQILGTAGGAAKAVQAISVTTGVMSALFLALDVFFLAKDSHELRKGAKTKFANKIRDVCKELQDGLLELNKVKTQLQKTMDGIEVEEYEEIHEVEVEVDDDLASDPKKLAELEQELDLLEEKLNKKTEEDEKKYNEMKKDKGNTAKGTKTGEDKDKVDDQDGNKETLKTKHNKEKKLDSKFEITDEKNEQKIEKVNLAKVEVVKDKSPRESKTDKETENSVTAEKKKQGSRNDTNKEKEKIKTKEHDKYAQYESKQEQHGRAHLKRESERSKSRRDAERESHTKKEVDHGRKVERRAMDGRAEMSKKSEETENSGTQREDDFRKKSHLSQMRRDHPDHESTNHREEYKRHHTRTAVAREESMEARVRGGNGSIRKHSGSTQDKEKVEQRKSRDGERDKEGRRSHRGSRGRSSILEDGLYI</sequence>
<gene>
    <name evidence="3" type="ORF">fugu_014596</name>
</gene>
<dbReference type="Proteomes" id="UP000516260">
    <property type="component" value="Chromosome 15"/>
</dbReference>
<evidence type="ECO:0000256" key="2">
    <source>
        <dbReference type="SAM" id="MobiDB-lite"/>
    </source>
</evidence>
<feature type="compositionally biased region" description="Basic and acidic residues" evidence="2">
    <location>
        <begin position="1136"/>
        <end position="1146"/>
    </location>
</feature>
<dbReference type="AlphaFoldDB" id="A0A4Z2C3T5"/>
<dbReference type="GO" id="GO:0008289">
    <property type="term" value="F:lipid binding"/>
    <property type="evidence" value="ECO:0007669"/>
    <property type="project" value="InterPro"/>
</dbReference>
<name>A0A4Z2C3T5_9TELE</name>
<feature type="region of interest" description="Disordered" evidence="2">
    <location>
        <begin position="339"/>
        <end position="358"/>
    </location>
</feature>
<dbReference type="EMBL" id="SWLE01000007">
    <property type="protein sequence ID" value="TNM98350.1"/>
    <property type="molecule type" value="Genomic_DNA"/>
</dbReference>
<feature type="compositionally biased region" description="Polar residues" evidence="2">
    <location>
        <begin position="83"/>
        <end position="95"/>
    </location>
</feature>
<evidence type="ECO:0000256" key="1">
    <source>
        <dbReference type="ARBA" id="ARBA00010090"/>
    </source>
</evidence>
<accession>A0A4Z2C3T5</accession>
<comment type="caution">
    <text evidence="3">The sequence shown here is derived from an EMBL/GenBank/DDBJ whole genome shotgun (WGS) entry which is preliminary data.</text>
</comment>
<keyword evidence="4" id="KW-1185">Reference proteome</keyword>
<dbReference type="GO" id="GO:0016020">
    <property type="term" value="C:membrane"/>
    <property type="evidence" value="ECO:0007669"/>
    <property type="project" value="TreeGrafter"/>
</dbReference>
<dbReference type="GO" id="GO:0006869">
    <property type="term" value="P:lipid transport"/>
    <property type="evidence" value="ECO:0007669"/>
    <property type="project" value="InterPro"/>
</dbReference>
<feature type="compositionally biased region" description="Basic and acidic residues" evidence="2">
    <location>
        <begin position="900"/>
        <end position="948"/>
    </location>
</feature>
<protein>
    <submittedName>
        <fullName evidence="3">Uncharacterized protein</fullName>
    </submittedName>
</protein>
<feature type="compositionally biased region" description="Basic and acidic residues" evidence="2">
    <location>
        <begin position="233"/>
        <end position="242"/>
    </location>
</feature>
<dbReference type="PANTHER" id="PTHR14096:SF34">
    <property type="entry name" value="APOLIPOPROTEIN L3-LIKE-RELATED"/>
    <property type="match status" value="1"/>
</dbReference>
<feature type="region of interest" description="Disordered" evidence="2">
    <location>
        <begin position="900"/>
        <end position="1200"/>
    </location>
</feature>
<reference evidence="3 4" key="1">
    <citation type="submission" date="2019-04" db="EMBL/GenBank/DDBJ databases">
        <title>The sequence and de novo assembly of Takifugu bimaculatus genome using PacBio and Hi-C technologies.</title>
        <authorList>
            <person name="Xu P."/>
            <person name="Liu B."/>
            <person name="Zhou Z."/>
        </authorList>
    </citation>
    <scope>NUCLEOTIDE SEQUENCE [LARGE SCALE GENOMIC DNA]</scope>
    <source>
        <strain evidence="3">TB-2018</strain>
        <tissue evidence="3">Muscle</tissue>
    </source>
</reference>
<feature type="compositionally biased region" description="Basic and acidic residues" evidence="2">
    <location>
        <begin position="394"/>
        <end position="411"/>
    </location>
</feature>